<dbReference type="Proteomes" id="UP000038045">
    <property type="component" value="Unplaced"/>
</dbReference>
<dbReference type="FunFam" id="2.40.160.10:FF:000012">
    <property type="entry name" value="Voltage-dependent anion-selective channel"/>
    <property type="match status" value="1"/>
</dbReference>
<name>A0A0N4ZXK2_PARTI</name>
<dbReference type="InterPro" id="IPR027246">
    <property type="entry name" value="Porin_Euk/Tom40"/>
</dbReference>
<accession>A0A0N4ZXK2</accession>
<dbReference type="AlphaFoldDB" id="A0A0N4ZXK2"/>
<evidence type="ECO:0000256" key="4">
    <source>
        <dbReference type="ARBA" id="ARBA00022452"/>
    </source>
</evidence>
<keyword evidence="7" id="KW-0406">Ion transport</keyword>
<evidence type="ECO:0000256" key="9">
    <source>
        <dbReference type="ARBA" id="ARBA00023128"/>
    </source>
</evidence>
<dbReference type="PANTHER" id="PTHR11743">
    <property type="entry name" value="VOLTAGE-DEPENDENT ANION-SELECTIVE CHANNEL"/>
    <property type="match status" value="1"/>
</dbReference>
<dbReference type="CDD" id="cd07306">
    <property type="entry name" value="Porin3_VDAC"/>
    <property type="match status" value="1"/>
</dbReference>
<keyword evidence="3" id="KW-0813">Transport</keyword>
<dbReference type="InterPro" id="IPR023614">
    <property type="entry name" value="Porin_dom_sf"/>
</dbReference>
<organism evidence="11 12">
    <name type="scientific">Parastrongyloides trichosuri</name>
    <name type="common">Possum-specific nematode worm</name>
    <dbReference type="NCBI Taxonomy" id="131310"/>
    <lineage>
        <taxon>Eukaryota</taxon>
        <taxon>Metazoa</taxon>
        <taxon>Ecdysozoa</taxon>
        <taxon>Nematoda</taxon>
        <taxon>Chromadorea</taxon>
        <taxon>Rhabditida</taxon>
        <taxon>Tylenchina</taxon>
        <taxon>Panagrolaimomorpha</taxon>
        <taxon>Strongyloidoidea</taxon>
        <taxon>Strongyloididae</taxon>
        <taxon>Parastrongyloides</taxon>
    </lineage>
</organism>
<evidence type="ECO:0000256" key="2">
    <source>
        <dbReference type="ARBA" id="ARBA00007780"/>
    </source>
</evidence>
<comment type="subcellular location">
    <subcellularLocation>
        <location evidence="1">Mitochondrion outer membrane</location>
    </subcellularLocation>
</comment>
<reference evidence="12" key="1">
    <citation type="submission" date="2017-02" db="UniProtKB">
        <authorList>
            <consortium name="WormBaseParasite"/>
        </authorList>
    </citation>
    <scope>IDENTIFICATION</scope>
</reference>
<keyword evidence="10" id="KW-0472">Membrane</keyword>
<dbReference type="GO" id="GO:0015288">
    <property type="term" value="F:porin activity"/>
    <property type="evidence" value="ECO:0007669"/>
    <property type="project" value="UniProtKB-KW"/>
</dbReference>
<dbReference type="STRING" id="131310.A0A0N4ZXK2"/>
<dbReference type="GO" id="GO:0005741">
    <property type="term" value="C:mitochondrial outer membrane"/>
    <property type="evidence" value="ECO:0007669"/>
    <property type="project" value="UniProtKB-SubCell"/>
</dbReference>
<evidence type="ECO:0000256" key="3">
    <source>
        <dbReference type="ARBA" id="ARBA00022448"/>
    </source>
</evidence>
<keyword evidence="9" id="KW-0496">Mitochondrion</keyword>
<evidence type="ECO:0000256" key="7">
    <source>
        <dbReference type="ARBA" id="ARBA00023065"/>
    </source>
</evidence>
<keyword evidence="8" id="KW-0626">Porin</keyword>
<protein>
    <submittedName>
        <fullName evidence="12">Voltage-dependent anion-selective channel</fullName>
    </submittedName>
</protein>
<comment type="similarity">
    <text evidence="2">Belongs to the eukaryotic mitochondrial porin family.</text>
</comment>
<evidence type="ECO:0000256" key="8">
    <source>
        <dbReference type="ARBA" id="ARBA00023114"/>
    </source>
</evidence>
<dbReference type="PRINTS" id="PR00185">
    <property type="entry name" value="EUKARYTPORIN"/>
</dbReference>
<evidence type="ECO:0000256" key="1">
    <source>
        <dbReference type="ARBA" id="ARBA00004294"/>
    </source>
</evidence>
<evidence type="ECO:0000313" key="11">
    <source>
        <dbReference type="Proteomes" id="UP000038045"/>
    </source>
</evidence>
<keyword evidence="6" id="KW-1000">Mitochondrion outer membrane</keyword>
<dbReference type="Pfam" id="PF01459">
    <property type="entry name" value="Porin_3"/>
    <property type="match status" value="1"/>
</dbReference>
<dbReference type="WBParaSite" id="PTRK_0001341300.1">
    <property type="protein sequence ID" value="PTRK_0001341300.1"/>
    <property type="gene ID" value="PTRK_0001341300"/>
</dbReference>
<dbReference type="Gene3D" id="2.40.160.10">
    <property type="entry name" value="Porin"/>
    <property type="match status" value="1"/>
</dbReference>
<dbReference type="GO" id="GO:0046930">
    <property type="term" value="C:pore complex"/>
    <property type="evidence" value="ECO:0007669"/>
    <property type="project" value="UniProtKB-KW"/>
</dbReference>
<evidence type="ECO:0000313" key="12">
    <source>
        <dbReference type="WBParaSite" id="PTRK_0001341300.1"/>
    </source>
</evidence>
<evidence type="ECO:0000256" key="5">
    <source>
        <dbReference type="ARBA" id="ARBA00022692"/>
    </source>
</evidence>
<evidence type="ECO:0000256" key="10">
    <source>
        <dbReference type="ARBA" id="ARBA00023136"/>
    </source>
</evidence>
<keyword evidence="11" id="KW-1185">Reference proteome</keyword>
<dbReference type="PANTHER" id="PTHR11743:SF70">
    <property type="entry name" value="GH26960P-RELATED"/>
    <property type="match status" value="1"/>
</dbReference>
<evidence type="ECO:0000256" key="6">
    <source>
        <dbReference type="ARBA" id="ARBA00022787"/>
    </source>
</evidence>
<dbReference type="GO" id="GO:0008308">
    <property type="term" value="F:voltage-gated monoatomic anion channel activity"/>
    <property type="evidence" value="ECO:0007669"/>
    <property type="project" value="InterPro"/>
</dbReference>
<dbReference type="InterPro" id="IPR001925">
    <property type="entry name" value="Porin_Euk"/>
</dbReference>
<proteinExistence type="inferred from homology"/>
<keyword evidence="5" id="KW-0812">Transmembrane</keyword>
<keyword evidence="4" id="KW-1134">Transmembrane beta strand</keyword>
<sequence length="283" mass="30509">MAPPSFADLGKSAKDLFNKGYYVGHVKIDATHKTGYDKEYEFKTSATHDLATESLGANLDVKYKIPEYGATLTEKFSSKNTLTSVVEINDQFAKGLKVTFETAYGLKDASRTANIKTEFVKPTLKFNSNLSVLGTPILDSSAVLEAKDVLFGVQTIVDVGSSQLKSTNVTISKVTPQFATTAFMNNGSMYGMSIFQKASPTLDLGAQVNYKQTDGSVTYGLAAKYEAASDLVLRGKINNQSEIAVSATHKLNRELSLTATSQFSLLSSKNGQNKLGLGIEYSA</sequence>